<organism evidence="1 2">
    <name type="scientific">Flavobacterium johnsoniae</name>
    <name type="common">Cytophaga johnsonae</name>
    <dbReference type="NCBI Taxonomy" id="986"/>
    <lineage>
        <taxon>Bacteria</taxon>
        <taxon>Pseudomonadati</taxon>
        <taxon>Bacteroidota</taxon>
        <taxon>Flavobacteriia</taxon>
        <taxon>Flavobacteriales</taxon>
        <taxon>Flavobacteriaceae</taxon>
        <taxon>Flavobacterium</taxon>
    </lineage>
</organism>
<dbReference type="EMBL" id="MLFK01000009">
    <property type="protein sequence ID" value="OIV40551.1"/>
    <property type="molecule type" value="Genomic_DNA"/>
</dbReference>
<dbReference type="AlphaFoldDB" id="A0A1J7BPD1"/>
<dbReference type="RefSeq" id="WP_071637753.1">
    <property type="nucleotide sequence ID" value="NZ_MLFK01000009.1"/>
</dbReference>
<dbReference type="Proteomes" id="UP000182826">
    <property type="component" value="Unassembled WGS sequence"/>
</dbReference>
<proteinExistence type="predicted"/>
<dbReference type="OrthoDB" id="1248222at2"/>
<keyword evidence="2" id="KW-1185">Reference proteome</keyword>
<accession>A0A1J7BPD1</accession>
<protein>
    <submittedName>
        <fullName evidence="1">Uncharacterized protein</fullName>
    </submittedName>
</protein>
<comment type="caution">
    <text evidence="1">The sequence shown here is derived from an EMBL/GenBank/DDBJ whole genome shotgun (WGS) entry which is preliminary data.</text>
</comment>
<evidence type="ECO:0000313" key="2">
    <source>
        <dbReference type="Proteomes" id="UP000182826"/>
    </source>
</evidence>
<reference evidence="1 2" key="1">
    <citation type="submission" date="2016-10" db="EMBL/GenBank/DDBJ databases">
        <title>Draft Genome Sequence of Rhizobacteria Flavobacterium johnsoniae CI04.</title>
        <authorList>
            <person name="Bravo J.I."/>
            <person name="Lozano G.L."/>
            <person name="Handelsman J."/>
        </authorList>
    </citation>
    <scope>NUCLEOTIDE SEQUENCE [LARGE SCALE GENOMIC DNA]</scope>
    <source>
        <strain evidence="1 2">CI04</strain>
    </source>
</reference>
<sequence length="60" mass="7276">MENNEMLFKIKKNNLFGYFPLNKEPKYKTLEKFQDNFARFQLPNGQKGWIDLTGREYLDN</sequence>
<name>A0A1J7BPD1_FLAJO</name>
<gene>
    <name evidence="1" type="ORF">BKM63_16870</name>
</gene>
<evidence type="ECO:0000313" key="1">
    <source>
        <dbReference type="EMBL" id="OIV40551.1"/>
    </source>
</evidence>